<dbReference type="KEGG" id="hir:HETIRDRAFT_427527"/>
<dbReference type="HOGENOM" id="CLU_023002_0_0_1"/>
<evidence type="ECO:0000313" key="1">
    <source>
        <dbReference type="EMBL" id="ETW80456.1"/>
    </source>
</evidence>
<dbReference type="RefSeq" id="XP_009547205.1">
    <property type="nucleotide sequence ID" value="XM_009548910.1"/>
</dbReference>
<sequence length="523" mass="57574">MDYSTDEVEPVHPGTPSFFPALLEHIKSAAPGLPTDPVILQSLLLCIMAGNKNVILRTREEDISVVQNLTALNKRSRSYPVPSGEQSLTGITDSELETLSSNHLSSFDSKSRPSLRPLGVKSNPAVPLAEAEVLERARLPADAEIPQAVVVSGLEHASVPCQRALLRTFLEGRIVLDEDDGFAKDLPPDFFFVYVCPWDPRERPKIHKSLLDQFSMSATIGLHPNTRHAYASYLASILPTTIVPSLTPPASPDAAPLPSRLLSDLRELSTADHTYTHASLRLYIADLFAAARHHHELDGTLLGVRAARDAEAIVCAHRVLCGGDTGIALVERAATLEEQAEKQAEKQAKLGRAEMNRSTIASTHGYHDHDRLDEFSIATPRGGEEDINDGLDIRVHLHWRDDDDMVSRSTDPSASPMLPMEFGHGLQDSLASLPIADDWWAIADKAVRWDVSEVDVAKVVPRVISHRLRVRAGPEHEILSSVMFPAAIPGPKLRLEDEGDKAAKEIWRRRTVKEIVVKIMKEV</sequence>
<dbReference type="GeneID" id="20674215"/>
<organism evidence="1 2">
    <name type="scientific">Heterobasidion irregulare (strain TC 32-1)</name>
    <dbReference type="NCBI Taxonomy" id="747525"/>
    <lineage>
        <taxon>Eukaryota</taxon>
        <taxon>Fungi</taxon>
        <taxon>Dikarya</taxon>
        <taxon>Basidiomycota</taxon>
        <taxon>Agaricomycotina</taxon>
        <taxon>Agaricomycetes</taxon>
        <taxon>Russulales</taxon>
        <taxon>Bondarzewiaceae</taxon>
        <taxon>Heterobasidion</taxon>
        <taxon>Heterobasidion annosum species complex</taxon>
    </lineage>
</organism>
<reference evidence="1 2" key="1">
    <citation type="journal article" date="2012" name="New Phytol.">
        <title>Insight into trade-off between wood decay and parasitism from the genome of a fungal forest pathogen.</title>
        <authorList>
            <person name="Olson A."/>
            <person name="Aerts A."/>
            <person name="Asiegbu F."/>
            <person name="Belbahri L."/>
            <person name="Bouzid O."/>
            <person name="Broberg A."/>
            <person name="Canback B."/>
            <person name="Coutinho P.M."/>
            <person name="Cullen D."/>
            <person name="Dalman K."/>
            <person name="Deflorio G."/>
            <person name="van Diepen L.T."/>
            <person name="Dunand C."/>
            <person name="Duplessis S."/>
            <person name="Durling M."/>
            <person name="Gonthier P."/>
            <person name="Grimwood J."/>
            <person name="Fossdal C.G."/>
            <person name="Hansson D."/>
            <person name="Henrissat B."/>
            <person name="Hietala A."/>
            <person name="Himmelstrand K."/>
            <person name="Hoffmeister D."/>
            <person name="Hogberg N."/>
            <person name="James T.Y."/>
            <person name="Karlsson M."/>
            <person name="Kohler A."/>
            <person name="Kues U."/>
            <person name="Lee Y.H."/>
            <person name="Lin Y.C."/>
            <person name="Lind M."/>
            <person name="Lindquist E."/>
            <person name="Lombard V."/>
            <person name="Lucas S."/>
            <person name="Lunden K."/>
            <person name="Morin E."/>
            <person name="Murat C."/>
            <person name="Park J."/>
            <person name="Raffaello T."/>
            <person name="Rouze P."/>
            <person name="Salamov A."/>
            <person name="Schmutz J."/>
            <person name="Solheim H."/>
            <person name="Stahlberg J."/>
            <person name="Velez H."/>
            <person name="de Vries R.P."/>
            <person name="Wiebenga A."/>
            <person name="Woodward S."/>
            <person name="Yakovlev I."/>
            <person name="Garbelotto M."/>
            <person name="Martin F."/>
            <person name="Grigoriev I.V."/>
            <person name="Stenlid J."/>
        </authorList>
    </citation>
    <scope>NUCLEOTIDE SEQUENCE [LARGE SCALE GENOMIC DNA]</scope>
    <source>
        <strain evidence="1 2">TC 32-1</strain>
    </source>
</reference>
<dbReference type="EMBL" id="KI925459">
    <property type="protein sequence ID" value="ETW80456.1"/>
    <property type="molecule type" value="Genomic_DNA"/>
</dbReference>
<dbReference type="STRING" id="747525.W4K5Y0"/>
<protein>
    <recommendedName>
        <fullName evidence="3">Magnesium chelatase</fullName>
    </recommendedName>
</protein>
<evidence type="ECO:0000313" key="2">
    <source>
        <dbReference type="Proteomes" id="UP000030671"/>
    </source>
</evidence>
<name>W4K5Y0_HETIT</name>
<proteinExistence type="predicted"/>
<dbReference type="Proteomes" id="UP000030671">
    <property type="component" value="Unassembled WGS sequence"/>
</dbReference>
<accession>W4K5Y0</accession>
<keyword evidence="2" id="KW-1185">Reference proteome</keyword>
<dbReference type="AlphaFoldDB" id="W4K5Y0"/>
<dbReference type="eggNOG" id="ENOG502R11G">
    <property type="taxonomic scope" value="Eukaryota"/>
</dbReference>
<gene>
    <name evidence="1" type="ORF">HETIRDRAFT_427527</name>
</gene>
<evidence type="ECO:0008006" key="3">
    <source>
        <dbReference type="Google" id="ProtNLM"/>
    </source>
</evidence>
<dbReference type="OrthoDB" id="5582146at2759"/>
<dbReference type="InParanoid" id="W4K5Y0"/>